<evidence type="ECO:0000313" key="13">
    <source>
        <dbReference type="EMBL" id="SEF68982.1"/>
    </source>
</evidence>
<dbReference type="PANTHER" id="PTHR10885:SF0">
    <property type="entry name" value="ISOPENTENYL-DIPHOSPHATE DELTA-ISOMERASE"/>
    <property type="match status" value="1"/>
</dbReference>
<gene>
    <name evidence="10" type="primary">idi</name>
    <name evidence="13" type="ORF">SAMN05421751_103159</name>
</gene>
<comment type="pathway">
    <text evidence="1 10">Isoprenoid biosynthesis; dimethylallyl diphosphate biosynthesis; dimethylallyl diphosphate from isopentenyl diphosphate: step 1/1.</text>
</comment>
<protein>
    <recommendedName>
        <fullName evidence="3 10">Isopentenyl-diphosphate Delta-isomerase</fullName>
        <shortName evidence="10">IPP isomerase</shortName>
        <ecNumber evidence="3 10">5.3.3.2</ecNumber>
    </recommendedName>
    <alternativeName>
        <fullName evidence="10">IPP:DMAPP isomerase</fullName>
    </alternativeName>
    <alternativeName>
        <fullName evidence="10">Isopentenyl pyrophosphate isomerase</fullName>
    </alternativeName>
</protein>
<feature type="active site" evidence="10">
    <location>
        <position position="95"/>
    </location>
</feature>
<feature type="binding site" evidence="10">
    <location>
        <position position="61"/>
    </location>
    <ligand>
        <name>Mn(2+)</name>
        <dbReference type="ChEBI" id="CHEBI:29035"/>
    </ligand>
</feature>
<feature type="region of interest" description="Disordered" evidence="11">
    <location>
        <begin position="1"/>
        <end position="26"/>
    </location>
</feature>
<sequence>MVANRETTQIRGADLDEATQNRPARAGISVEPAMTTLIPAWVDGKLTPVDKLEAHVRGLRHKAVSVFVVRGRDILMQRRALSKYHTPGLWANTCCTHPGWEEPSATCAVRRLREELGITGLYPEFRHHLEYRADVGNGMVEHEAVDVFLAHAWHDIDIAPNPDEVMDTRWVDYHDLLAEVRRHPDRFTPWLKIYLEDYADTIFGPDLILAARR</sequence>
<feature type="domain" description="Nudix hydrolase" evidence="12">
    <location>
        <begin position="59"/>
        <end position="193"/>
    </location>
</feature>
<feature type="compositionally biased region" description="Polar residues" evidence="11">
    <location>
        <begin position="1"/>
        <end position="10"/>
    </location>
</feature>
<keyword evidence="7 10" id="KW-0464">Manganese</keyword>
<dbReference type="InterPro" id="IPR000086">
    <property type="entry name" value="NUDIX_hydrolase_dom"/>
</dbReference>
<dbReference type="GO" id="GO:0046872">
    <property type="term" value="F:metal ion binding"/>
    <property type="evidence" value="ECO:0007669"/>
    <property type="project" value="UniProtKB-KW"/>
</dbReference>
<feature type="binding site" evidence="10">
    <location>
        <position position="97"/>
    </location>
    <ligand>
        <name>Mn(2+)</name>
        <dbReference type="ChEBI" id="CHEBI:29035"/>
    </ligand>
</feature>
<organism evidence="13 14">
    <name type="scientific">Jhaorihella thermophila</name>
    <dbReference type="NCBI Taxonomy" id="488547"/>
    <lineage>
        <taxon>Bacteria</taxon>
        <taxon>Pseudomonadati</taxon>
        <taxon>Pseudomonadota</taxon>
        <taxon>Alphaproteobacteria</taxon>
        <taxon>Rhodobacterales</taxon>
        <taxon>Paracoccaceae</taxon>
        <taxon>Jhaorihella</taxon>
    </lineage>
</organism>
<keyword evidence="6 10" id="KW-0460">Magnesium</keyword>
<evidence type="ECO:0000259" key="12">
    <source>
        <dbReference type="PROSITE" id="PS51462"/>
    </source>
</evidence>
<proteinExistence type="inferred from homology"/>
<feature type="binding site" evidence="10">
    <location>
        <position position="115"/>
    </location>
    <ligand>
        <name>Mg(2+)</name>
        <dbReference type="ChEBI" id="CHEBI:18420"/>
    </ligand>
</feature>
<evidence type="ECO:0000256" key="1">
    <source>
        <dbReference type="ARBA" id="ARBA00004826"/>
    </source>
</evidence>
<comment type="cofactor">
    <cofactor evidence="10">
        <name>Mn(2+)</name>
        <dbReference type="ChEBI" id="CHEBI:29035"/>
    </cofactor>
    <text evidence="10">Binds 1 Mn(2+) ion per subunit.</text>
</comment>
<dbReference type="HAMAP" id="MF_00202">
    <property type="entry name" value="Idi"/>
    <property type="match status" value="1"/>
</dbReference>
<dbReference type="GO" id="GO:0050992">
    <property type="term" value="P:dimethylallyl diphosphate biosynthetic process"/>
    <property type="evidence" value="ECO:0007669"/>
    <property type="project" value="UniProtKB-UniRule"/>
</dbReference>
<dbReference type="Pfam" id="PF00293">
    <property type="entry name" value="NUDIX"/>
    <property type="match status" value="1"/>
</dbReference>
<evidence type="ECO:0000256" key="4">
    <source>
        <dbReference type="ARBA" id="ARBA00022490"/>
    </source>
</evidence>
<comment type="cofactor">
    <cofactor evidence="10">
        <name>Mg(2+)</name>
        <dbReference type="ChEBI" id="CHEBI:18420"/>
    </cofactor>
    <text evidence="10">Binds 1 Mg(2+) ion per subunit. The magnesium ion binds only when substrate is bound.</text>
</comment>
<dbReference type="CDD" id="cd02885">
    <property type="entry name" value="NUDIX_IPP_Isomerase"/>
    <property type="match status" value="1"/>
</dbReference>
<name>A0A1H5U1G6_9RHOB</name>
<dbReference type="InterPro" id="IPR015797">
    <property type="entry name" value="NUDIX_hydrolase-like_dom_sf"/>
</dbReference>
<evidence type="ECO:0000313" key="14">
    <source>
        <dbReference type="Proteomes" id="UP000236742"/>
    </source>
</evidence>
<evidence type="ECO:0000256" key="11">
    <source>
        <dbReference type="SAM" id="MobiDB-lite"/>
    </source>
</evidence>
<comment type="subcellular location">
    <subcellularLocation>
        <location evidence="10">Cytoplasm</location>
    </subcellularLocation>
</comment>
<keyword evidence="4 10" id="KW-0963">Cytoplasm</keyword>
<dbReference type="PANTHER" id="PTHR10885">
    <property type="entry name" value="ISOPENTENYL-DIPHOSPHATE DELTA-ISOMERASE"/>
    <property type="match status" value="1"/>
</dbReference>
<feature type="binding site" evidence="10">
    <location>
        <position position="141"/>
    </location>
    <ligand>
        <name>Mn(2+)</name>
        <dbReference type="ChEBI" id="CHEBI:29035"/>
    </ligand>
</feature>
<keyword evidence="14" id="KW-1185">Reference proteome</keyword>
<dbReference type="GO" id="GO:0009240">
    <property type="term" value="P:isopentenyl diphosphate biosynthetic process"/>
    <property type="evidence" value="ECO:0007669"/>
    <property type="project" value="TreeGrafter"/>
</dbReference>
<dbReference type="PROSITE" id="PS51462">
    <property type="entry name" value="NUDIX"/>
    <property type="match status" value="1"/>
</dbReference>
<keyword evidence="5 10" id="KW-0479">Metal-binding</keyword>
<evidence type="ECO:0000256" key="9">
    <source>
        <dbReference type="ARBA" id="ARBA00023235"/>
    </source>
</evidence>
<dbReference type="NCBIfam" id="NF002995">
    <property type="entry name" value="PRK03759.1"/>
    <property type="match status" value="1"/>
</dbReference>
<dbReference type="EC" id="5.3.3.2" evidence="3 10"/>
<feature type="binding site" evidence="10">
    <location>
        <position position="55"/>
    </location>
    <ligand>
        <name>Mn(2+)</name>
        <dbReference type="ChEBI" id="CHEBI:29035"/>
    </ligand>
</feature>
<evidence type="ECO:0000256" key="5">
    <source>
        <dbReference type="ARBA" id="ARBA00022723"/>
    </source>
</evidence>
<evidence type="ECO:0000256" key="10">
    <source>
        <dbReference type="HAMAP-Rule" id="MF_00202"/>
    </source>
</evidence>
<dbReference type="UniPathway" id="UPA00059">
    <property type="reaction ID" value="UER00104"/>
</dbReference>
<keyword evidence="8 10" id="KW-0414">Isoprene biosynthesis</keyword>
<dbReference type="Gene3D" id="3.90.79.10">
    <property type="entry name" value="Nucleoside Triphosphate Pyrophosphohydrolase"/>
    <property type="match status" value="1"/>
</dbReference>
<reference evidence="13 14" key="1">
    <citation type="submission" date="2016-10" db="EMBL/GenBank/DDBJ databases">
        <authorList>
            <person name="de Groot N.N."/>
        </authorList>
    </citation>
    <scope>NUCLEOTIDE SEQUENCE [LARGE SCALE GENOMIC DNA]</scope>
    <source>
        <strain evidence="13 14">DSM 23413</strain>
    </source>
</reference>
<dbReference type="SUPFAM" id="SSF55811">
    <property type="entry name" value="Nudix"/>
    <property type="match status" value="1"/>
</dbReference>
<comment type="function">
    <text evidence="10">Catalyzes the 1,3-allylic rearrangement of the homoallylic substrate isopentenyl (IPP) to its highly electrophilic allylic isomer, dimethylallyl diphosphate (DMAPP).</text>
</comment>
<accession>A0A1H5U1G6</accession>
<comment type="catalytic activity">
    <reaction evidence="10">
        <text>isopentenyl diphosphate = dimethylallyl diphosphate</text>
        <dbReference type="Rhea" id="RHEA:23284"/>
        <dbReference type="ChEBI" id="CHEBI:57623"/>
        <dbReference type="ChEBI" id="CHEBI:128769"/>
        <dbReference type="EC" id="5.3.3.2"/>
    </reaction>
</comment>
<dbReference type="InterPro" id="IPR011876">
    <property type="entry name" value="IsopentenylPP_isomerase_typ1"/>
</dbReference>
<dbReference type="InterPro" id="IPR056375">
    <property type="entry name" value="Idi_bact"/>
</dbReference>
<evidence type="ECO:0000256" key="2">
    <source>
        <dbReference type="ARBA" id="ARBA00007579"/>
    </source>
</evidence>
<dbReference type="EMBL" id="FNVD01000003">
    <property type="protein sequence ID" value="SEF68982.1"/>
    <property type="molecule type" value="Genomic_DNA"/>
</dbReference>
<dbReference type="GO" id="GO:0005737">
    <property type="term" value="C:cytoplasm"/>
    <property type="evidence" value="ECO:0007669"/>
    <property type="project" value="UniProtKB-SubCell"/>
</dbReference>
<evidence type="ECO:0000256" key="6">
    <source>
        <dbReference type="ARBA" id="ARBA00022842"/>
    </source>
</evidence>
<dbReference type="NCBIfam" id="TIGR02150">
    <property type="entry name" value="IPP_isom_1"/>
    <property type="match status" value="1"/>
</dbReference>
<dbReference type="AlphaFoldDB" id="A0A1H5U1G6"/>
<feature type="active site" evidence="10">
    <location>
        <position position="143"/>
    </location>
</feature>
<evidence type="ECO:0000256" key="7">
    <source>
        <dbReference type="ARBA" id="ARBA00023211"/>
    </source>
</evidence>
<dbReference type="Proteomes" id="UP000236742">
    <property type="component" value="Unassembled WGS sequence"/>
</dbReference>
<evidence type="ECO:0000256" key="3">
    <source>
        <dbReference type="ARBA" id="ARBA00012057"/>
    </source>
</evidence>
<dbReference type="GO" id="GO:0004452">
    <property type="term" value="F:isopentenyl-diphosphate delta-isomerase activity"/>
    <property type="evidence" value="ECO:0007669"/>
    <property type="project" value="UniProtKB-UniRule"/>
</dbReference>
<feature type="binding site" evidence="10">
    <location>
        <position position="143"/>
    </location>
    <ligand>
        <name>Mn(2+)</name>
        <dbReference type="ChEBI" id="CHEBI:29035"/>
    </ligand>
</feature>
<comment type="similarity">
    <text evidence="2 10">Belongs to the IPP isomerase type 1 family.</text>
</comment>
<keyword evidence="9 10" id="KW-0413">Isomerase</keyword>
<evidence type="ECO:0000256" key="8">
    <source>
        <dbReference type="ARBA" id="ARBA00023229"/>
    </source>
</evidence>